<sequence length="69" mass="7488">MIRFKGIMNRVAPVLVIWAIALPQVFRARHELAGILRDTAPVFVPMLGIILCGMLFALIAAGLGAMRDA</sequence>
<reference evidence="2 3" key="1">
    <citation type="submission" date="2023-07" db="EMBL/GenBank/DDBJ databases">
        <authorList>
            <person name="Kim M.K."/>
        </authorList>
    </citation>
    <scope>NUCLEOTIDE SEQUENCE [LARGE SCALE GENOMIC DNA]</scope>
    <source>
        <strain evidence="2 3">KR1UV-12</strain>
    </source>
</reference>
<gene>
    <name evidence="2" type="ORF">Q5H91_02615</name>
</gene>
<evidence type="ECO:0000256" key="1">
    <source>
        <dbReference type="SAM" id="Phobius"/>
    </source>
</evidence>
<evidence type="ECO:0000313" key="3">
    <source>
        <dbReference type="Proteomes" id="UP001230685"/>
    </source>
</evidence>
<evidence type="ECO:0000313" key="2">
    <source>
        <dbReference type="EMBL" id="MDP1026091.1"/>
    </source>
</evidence>
<dbReference type="RefSeq" id="WP_305171656.1">
    <property type="nucleotide sequence ID" value="NZ_JAUUDS010000001.1"/>
</dbReference>
<protein>
    <submittedName>
        <fullName evidence="2">Uncharacterized protein</fullName>
    </submittedName>
</protein>
<keyword evidence="1" id="KW-0472">Membrane</keyword>
<organism evidence="2 3">
    <name type="scientific">Sphingomonas aurea</name>
    <dbReference type="NCBI Taxonomy" id="3063994"/>
    <lineage>
        <taxon>Bacteria</taxon>
        <taxon>Pseudomonadati</taxon>
        <taxon>Pseudomonadota</taxon>
        <taxon>Alphaproteobacteria</taxon>
        <taxon>Sphingomonadales</taxon>
        <taxon>Sphingomonadaceae</taxon>
        <taxon>Sphingomonas</taxon>
    </lineage>
</organism>
<comment type="caution">
    <text evidence="2">The sequence shown here is derived from an EMBL/GenBank/DDBJ whole genome shotgun (WGS) entry which is preliminary data.</text>
</comment>
<keyword evidence="3" id="KW-1185">Reference proteome</keyword>
<dbReference type="Proteomes" id="UP001230685">
    <property type="component" value="Unassembled WGS sequence"/>
</dbReference>
<keyword evidence="1" id="KW-0812">Transmembrane</keyword>
<keyword evidence="1" id="KW-1133">Transmembrane helix</keyword>
<accession>A0ABT9EGJ4</accession>
<proteinExistence type="predicted"/>
<name>A0ABT9EGJ4_9SPHN</name>
<feature type="transmembrane region" description="Helical" evidence="1">
    <location>
        <begin position="43"/>
        <end position="66"/>
    </location>
</feature>
<dbReference type="EMBL" id="JAUUDS010000001">
    <property type="protein sequence ID" value="MDP1026091.1"/>
    <property type="molecule type" value="Genomic_DNA"/>
</dbReference>